<evidence type="ECO:0000256" key="1">
    <source>
        <dbReference type="SAM" id="MobiDB-lite"/>
    </source>
</evidence>
<feature type="domain" description="GST C-terminal" evidence="2">
    <location>
        <begin position="165"/>
        <end position="289"/>
    </location>
</feature>
<dbReference type="InterPro" id="IPR010987">
    <property type="entry name" value="Glutathione-S-Trfase_C-like"/>
</dbReference>
<dbReference type="CDD" id="cd03190">
    <property type="entry name" value="GST_C_Omega_like"/>
    <property type="match status" value="1"/>
</dbReference>
<dbReference type="InterPro" id="IPR004045">
    <property type="entry name" value="Glutathione_S-Trfase_N"/>
</dbReference>
<dbReference type="PROSITE" id="PS50405">
    <property type="entry name" value="GST_CTER"/>
    <property type="match status" value="1"/>
</dbReference>
<dbReference type="Gene3D" id="1.20.1050.10">
    <property type="match status" value="1"/>
</dbReference>
<dbReference type="GO" id="GO:0005737">
    <property type="term" value="C:cytoplasm"/>
    <property type="evidence" value="ECO:0007669"/>
    <property type="project" value="TreeGrafter"/>
</dbReference>
<gene>
    <name evidence="3" type="ORF">B5V02_08945</name>
</gene>
<dbReference type="InterPro" id="IPR016639">
    <property type="entry name" value="GST_Omega/GSH"/>
</dbReference>
<dbReference type="Pfam" id="PF13409">
    <property type="entry name" value="GST_N_2"/>
    <property type="match status" value="1"/>
</dbReference>
<dbReference type="Proteomes" id="UP000248616">
    <property type="component" value="Unassembled WGS sequence"/>
</dbReference>
<dbReference type="InterPro" id="IPR047047">
    <property type="entry name" value="GST_Omega-like_C"/>
</dbReference>
<feature type="region of interest" description="Disordered" evidence="1">
    <location>
        <begin position="330"/>
        <end position="372"/>
    </location>
</feature>
<dbReference type="InterPro" id="IPR036249">
    <property type="entry name" value="Thioredoxin-like_sf"/>
</dbReference>
<accession>A0A2W7C6I0</accession>
<dbReference type="AlphaFoldDB" id="A0A2W7C6I0"/>
<dbReference type="SFLD" id="SFLDG01206">
    <property type="entry name" value="Xi.1"/>
    <property type="match status" value="1"/>
</dbReference>
<keyword evidence="4" id="KW-1185">Reference proteome</keyword>
<sequence>MGELIAGVWHRSGIERVLADGALRRPPSVFRNWIADYDSSPFQPEPRRYHLYVSLACPWAHRTIIMRNLKGLTDLVGLSVVHWFMGEDGWTFAPGPRVVPDTVNRVDMLRDLYTLADPECTSRVTVPVLWDKKTRQIVSNESSDIMRMFNSAFDGVGAAEGDFYPLQHRAEIDVVNERVYSKLNNGVYRAGFATTQEAYEAAVSDVFSTLDWLEGRLEERRFVVGDQLTEADIRLFTTLIRFDLVYHHHFKCNLRALVEYPALWDYSRFLYQLPAVRPTVDFDHIRGHYYQSHPWLNPSRVVPIGPRRNFDGLSDRDDVRWRSLDRGVRSRHAISSPQGTKRRRTSNTTPPVLTPSAASGATGSEMNPERGD</sequence>
<dbReference type="OrthoDB" id="9769158at2"/>
<dbReference type="Pfam" id="PF13410">
    <property type="entry name" value="GST_C_2"/>
    <property type="match status" value="1"/>
</dbReference>
<evidence type="ECO:0000259" key="2">
    <source>
        <dbReference type="PROSITE" id="PS50405"/>
    </source>
</evidence>
<reference evidence="4" key="1">
    <citation type="submission" date="2017-03" db="EMBL/GenBank/DDBJ databases">
        <authorList>
            <person name="Safronova V.I."/>
            <person name="Sazanova A.L."/>
            <person name="Chirak E.R."/>
        </authorList>
    </citation>
    <scope>NUCLEOTIDE SEQUENCE [LARGE SCALE GENOMIC DNA]</scope>
    <source>
        <strain evidence="4">Ach-343</strain>
    </source>
</reference>
<dbReference type="Gene3D" id="3.40.30.10">
    <property type="entry name" value="Glutaredoxin"/>
    <property type="match status" value="1"/>
</dbReference>
<dbReference type="InterPro" id="IPR036282">
    <property type="entry name" value="Glutathione-S-Trfase_C_sf"/>
</dbReference>
<evidence type="ECO:0000313" key="4">
    <source>
        <dbReference type="Proteomes" id="UP000248616"/>
    </source>
</evidence>
<evidence type="ECO:0000313" key="3">
    <source>
        <dbReference type="EMBL" id="PZV38775.1"/>
    </source>
</evidence>
<dbReference type="PANTHER" id="PTHR32419">
    <property type="entry name" value="GLUTATHIONYL-HYDROQUINONE REDUCTASE"/>
    <property type="match status" value="1"/>
</dbReference>
<dbReference type="InterPro" id="IPR040079">
    <property type="entry name" value="Glutathione_S-Trfase"/>
</dbReference>
<dbReference type="SFLD" id="SFLDS00019">
    <property type="entry name" value="Glutathione_Transferase_(cytos"/>
    <property type="match status" value="1"/>
</dbReference>
<dbReference type="EMBL" id="MZXV01000017">
    <property type="protein sequence ID" value="PZV38775.1"/>
    <property type="molecule type" value="Genomic_DNA"/>
</dbReference>
<protein>
    <submittedName>
        <fullName evidence="3">Glutathione-dependent reductase</fullName>
    </submittedName>
</protein>
<dbReference type="SUPFAM" id="SSF47616">
    <property type="entry name" value="GST C-terminal domain-like"/>
    <property type="match status" value="1"/>
</dbReference>
<dbReference type="SUPFAM" id="SSF52833">
    <property type="entry name" value="Thioredoxin-like"/>
    <property type="match status" value="1"/>
</dbReference>
<dbReference type="RefSeq" id="WP_111543891.1">
    <property type="nucleotide sequence ID" value="NZ_MZXV01000017.1"/>
</dbReference>
<proteinExistence type="predicted"/>
<organism evidence="3 4">
    <name type="scientific">Mesorhizobium kowhaii</name>
    <dbReference type="NCBI Taxonomy" id="1300272"/>
    <lineage>
        <taxon>Bacteria</taxon>
        <taxon>Pseudomonadati</taxon>
        <taxon>Pseudomonadota</taxon>
        <taxon>Alphaproteobacteria</taxon>
        <taxon>Hyphomicrobiales</taxon>
        <taxon>Phyllobacteriaceae</taxon>
        <taxon>Mesorhizobium</taxon>
    </lineage>
</organism>
<dbReference type="GO" id="GO:0004364">
    <property type="term" value="F:glutathione transferase activity"/>
    <property type="evidence" value="ECO:0007669"/>
    <property type="project" value="InterPro"/>
</dbReference>
<name>A0A2W7C6I0_9HYPH</name>
<feature type="compositionally biased region" description="Polar residues" evidence="1">
    <location>
        <begin position="346"/>
        <end position="365"/>
    </location>
</feature>
<comment type="caution">
    <text evidence="3">The sequence shown here is derived from an EMBL/GenBank/DDBJ whole genome shotgun (WGS) entry which is preliminary data.</text>
</comment>
<dbReference type="PANTHER" id="PTHR32419:SF6">
    <property type="entry name" value="GLUTATHIONE S-TRANSFERASE OMEGA-LIKE 1-RELATED"/>
    <property type="match status" value="1"/>
</dbReference>
<dbReference type="SFLD" id="SFLDG01148">
    <property type="entry name" value="Xi_(cytGST)"/>
    <property type="match status" value="1"/>
</dbReference>